<sequence length="116" mass="12777">MRRKESLIPFGAESSDPMQDPNRIVEESAVGSSSSGTDVFKLTYLEGNSWLWDVSGVRFLVDFEHLVLKLICYYMHVIHLSIINSSQVEAGNGSKAKIQAAAGPVVGPQWQRPENG</sequence>
<feature type="region of interest" description="Disordered" evidence="1">
    <location>
        <begin position="1"/>
        <end position="21"/>
    </location>
</feature>
<dbReference type="Proteomes" id="UP001396334">
    <property type="component" value="Unassembled WGS sequence"/>
</dbReference>
<proteinExistence type="predicted"/>
<gene>
    <name evidence="2" type="ORF">V6N11_050485</name>
</gene>
<comment type="caution">
    <text evidence="2">The sequence shown here is derived from an EMBL/GenBank/DDBJ whole genome shotgun (WGS) entry which is preliminary data.</text>
</comment>
<keyword evidence="3" id="KW-1185">Reference proteome</keyword>
<organism evidence="2 3">
    <name type="scientific">Hibiscus sabdariffa</name>
    <name type="common">roselle</name>
    <dbReference type="NCBI Taxonomy" id="183260"/>
    <lineage>
        <taxon>Eukaryota</taxon>
        <taxon>Viridiplantae</taxon>
        <taxon>Streptophyta</taxon>
        <taxon>Embryophyta</taxon>
        <taxon>Tracheophyta</taxon>
        <taxon>Spermatophyta</taxon>
        <taxon>Magnoliopsida</taxon>
        <taxon>eudicotyledons</taxon>
        <taxon>Gunneridae</taxon>
        <taxon>Pentapetalae</taxon>
        <taxon>rosids</taxon>
        <taxon>malvids</taxon>
        <taxon>Malvales</taxon>
        <taxon>Malvaceae</taxon>
        <taxon>Malvoideae</taxon>
        <taxon>Hibiscus</taxon>
    </lineage>
</organism>
<dbReference type="EMBL" id="JBBPBN010000007">
    <property type="protein sequence ID" value="KAK9034316.1"/>
    <property type="molecule type" value="Genomic_DNA"/>
</dbReference>
<evidence type="ECO:0000313" key="2">
    <source>
        <dbReference type="EMBL" id="KAK9034316.1"/>
    </source>
</evidence>
<name>A0ABR2T9X6_9ROSI</name>
<dbReference type="PANTHER" id="PTHR36142">
    <property type="entry name" value="METALLO-HYDROLASE/OXIDOREDUCTASE SUPERFAMILY PROTEIN"/>
    <property type="match status" value="1"/>
</dbReference>
<evidence type="ECO:0000256" key="1">
    <source>
        <dbReference type="SAM" id="MobiDB-lite"/>
    </source>
</evidence>
<accession>A0ABR2T9X6</accession>
<dbReference type="PANTHER" id="PTHR36142:SF2">
    <property type="entry name" value="METALLO-HYDROLASE_OXIDOREDUCTASE SUPERFAMILY PROTEIN"/>
    <property type="match status" value="1"/>
</dbReference>
<evidence type="ECO:0000313" key="3">
    <source>
        <dbReference type="Proteomes" id="UP001396334"/>
    </source>
</evidence>
<protein>
    <submittedName>
        <fullName evidence="2">Uncharacterized protein</fullName>
    </submittedName>
</protein>
<reference evidence="2 3" key="1">
    <citation type="journal article" date="2024" name="G3 (Bethesda)">
        <title>Genome assembly of Hibiscus sabdariffa L. provides insights into metabolisms of medicinal natural products.</title>
        <authorList>
            <person name="Kim T."/>
        </authorList>
    </citation>
    <scope>NUCLEOTIDE SEQUENCE [LARGE SCALE GENOMIC DNA]</scope>
    <source>
        <strain evidence="2">TK-2024</strain>
        <tissue evidence="2">Old leaves</tissue>
    </source>
</reference>